<dbReference type="Pfam" id="PF18369">
    <property type="entry name" value="PKS_DE"/>
    <property type="match status" value="1"/>
</dbReference>
<dbReference type="InterPro" id="IPR036736">
    <property type="entry name" value="ACP-like_sf"/>
</dbReference>
<dbReference type="InterPro" id="IPR006162">
    <property type="entry name" value="Ppantetheine_attach_site"/>
</dbReference>
<evidence type="ECO:0000256" key="13">
    <source>
        <dbReference type="ARBA" id="ARBA00033440"/>
    </source>
</evidence>
<feature type="domain" description="Carrier" evidence="15">
    <location>
        <begin position="3157"/>
        <end position="3232"/>
    </location>
</feature>
<dbReference type="GO" id="GO:0043041">
    <property type="term" value="P:amino acid activation for nonribosomal peptide biosynthetic process"/>
    <property type="evidence" value="ECO:0007669"/>
    <property type="project" value="UniProtKB-ARBA"/>
</dbReference>
<evidence type="ECO:0000313" key="18">
    <source>
        <dbReference type="Proteomes" id="UP000400924"/>
    </source>
</evidence>
<dbReference type="FunFam" id="3.30.559.10:FF:000023">
    <property type="entry name" value="Non-ribosomal peptide synthetase"/>
    <property type="match status" value="1"/>
</dbReference>
<dbReference type="SUPFAM" id="SSF47336">
    <property type="entry name" value="ACP-like"/>
    <property type="match status" value="3"/>
</dbReference>
<dbReference type="GO" id="GO:0004315">
    <property type="term" value="F:3-oxoacyl-[acyl-carrier-protein] synthase activity"/>
    <property type="evidence" value="ECO:0007669"/>
    <property type="project" value="InterPro"/>
</dbReference>
<dbReference type="GO" id="GO:0005737">
    <property type="term" value="C:cytoplasm"/>
    <property type="evidence" value="ECO:0007669"/>
    <property type="project" value="TreeGrafter"/>
</dbReference>
<dbReference type="InterPro" id="IPR020845">
    <property type="entry name" value="AMP-binding_CS"/>
</dbReference>
<keyword evidence="9" id="KW-0045">Antibiotic biosynthesis</keyword>
<dbReference type="Gene3D" id="3.30.559.30">
    <property type="entry name" value="Nonribosomal peptide synthetase, condensation domain"/>
    <property type="match status" value="1"/>
</dbReference>
<dbReference type="InterPro" id="IPR001242">
    <property type="entry name" value="Condensation_dom"/>
</dbReference>
<dbReference type="SUPFAM" id="SSF51735">
    <property type="entry name" value="NAD(P)-binding Rossmann-fold domains"/>
    <property type="match status" value="2"/>
</dbReference>
<dbReference type="GO" id="GO:0004312">
    <property type="term" value="F:fatty acid synthase activity"/>
    <property type="evidence" value="ECO:0007669"/>
    <property type="project" value="TreeGrafter"/>
</dbReference>
<dbReference type="SUPFAM" id="SSF53901">
    <property type="entry name" value="Thiolase-like"/>
    <property type="match status" value="1"/>
</dbReference>
<dbReference type="InterPro" id="IPR016039">
    <property type="entry name" value="Thiolase-like"/>
</dbReference>
<evidence type="ECO:0000256" key="3">
    <source>
        <dbReference type="ARBA" id="ARBA00007380"/>
    </source>
</evidence>
<feature type="domain" description="Carrier" evidence="15">
    <location>
        <begin position="2069"/>
        <end position="2146"/>
    </location>
</feature>
<evidence type="ECO:0000256" key="6">
    <source>
        <dbReference type="ARBA" id="ARBA00022553"/>
    </source>
</evidence>
<dbReference type="Pfam" id="PF08659">
    <property type="entry name" value="KR"/>
    <property type="match status" value="1"/>
</dbReference>
<protein>
    <recommendedName>
        <fullName evidence="4">Phenyloxazoline synthase MbtB</fullName>
    </recommendedName>
    <alternativeName>
        <fullName evidence="13">Mycobactin synthetase protein B</fullName>
    </alternativeName>
</protein>
<keyword evidence="6" id="KW-0597">Phosphoprotein</keyword>
<dbReference type="EMBL" id="VJZC01000205">
    <property type="protein sequence ID" value="MPY60362.1"/>
    <property type="molecule type" value="Genomic_DNA"/>
</dbReference>
<dbReference type="NCBIfam" id="TIGR01733">
    <property type="entry name" value="AA-adenyl-dom"/>
    <property type="match status" value="1"/>
</dbReference>
<dbReference type="InterPro" id="IPR016035">
    <property type="entry name" value="Acyl_Trfase/lysoPLipase"/>
</dbReference>
<dbReference type="PROSITE" id="PS52004">
    <property type="entry name" value="KS3_2"/>
    <property type="match status" value="1"/>
</dbReference>
<dbReference type="GO" id="GO:0071770">
    <property type="term" value="P:DIM/DIP cell wall layer assembly"/>
    <property type="evidence" value="ECO:0007669"/>
    <property type="project" value="TreeGrafter"/>
</dbReference>
<dbReference type="Gene3D" id="3.40.47.10">
    <property type="match status" value="1"/>
</dbReference>
<keyword evidence="18" id="KW-1185">Reference proteome</keyword>
<evidence type="ECO:0000256" key="10">
    <source>
        <dbReference type="ARBA" id="ARBA00023268"/>
    </source>
</evidence>
<evidence type="ECO:0000259" key="16">
    <source>
        <dbReference type="PROSITE" id="PS52004"/>
    </source>
</evidence>
<dbReference type="InterPro" id="IPR057737">
    <property type="entry name" value="Condensation_MtbB-like"/>
</dbReference>
<feature type="domain" description="Carrier" evidence="15">
    <location>
        <begin position="1032"/>
        <end position="1107"/>
    </location>
</feature>
<dbReference type="FunFam" id="3.30.559.30:FF:000006">
    <property type="entry name" value="Yersiniabactin polyketide/non-ribosomal peptide synthetase"/>
    <property type="match status" value="1"/>
</dbReference>
<dbReference type="GO" id="GO:0033068">
    <property type="term" value="P:macrolide biosynthetic process"/>
    <property type="evidence" value="ECO:0007669"/>
    <property type="project" value="UniProtKB-ARBA"/>
</dbReference>
<dbReference type="InterPro" id="IPR014030">
    <property type="entry name" value="Ketoacyl_synth_N"/>
</dbReference>
<dbReference type="InterPro" id="IPR025110">
    <property type="entry name" value="AMP-bd_C"/>
</dbReference>
<dbReference type="SMART" id="SM01294">
    <property type="entry name" value="PKS_PP_betabranch"/>
    <property type="match status" value="1"/>
</dbReference>
<dbReference type="PANTHER" id="PTHR43775">
    <property type="entry name" value="FATTY ACID SYNTHASE"/>
    <property type="match status" value="1"/>
</dbReference>
<comment type="similarity">
    <text evidence="3">Belongs to the ATP-dependent AMP-binding enzyme family. MbtB subfamily.</text>
</comment>
<dbReference type="InterPro" id="IPR014031">
    <property type="entry name" value="Ketoacyl_synth_C"/>
</dbReference>
<dbReference type="GO" id="GO:0016874">
    <property type="term" value="F:ligase activity"/>
    <property type="evidence" value="ECO:0007669"/>
    <property type="project" value="UniProtKB-KW"/>
</dbReference>
<dbReference type="Gene3D" id="3.30.70.3290">
    <property type="match status" value="2"/>
</dbReference>
<dbReference type="PROSITE" id="PS50075">
    <property type="entry name" value="CARRIER"/>
    <property type="match status" value="3"/>
</dbReference>
<dbReference type="InterPro" id="IPR014043">
    <property type="entry name" value="Acyl_transferase_dom"/>
</dbReference>
<dbReference type="CDD" id="cd19535">
    <property type="entry name" value="Cyc_NRPS"/>
    <property type="match status" value="1"/>
</dbReference>
<proteinExistence type="inferred from homology"/>
<dbReference type="PROSITE" id="PS00455">
    <property type="entry name" value="AMP_BINDING"/>
    <property type="match status" value="1"/>
</dbReference>
<dbReference type="InterPro" id="IPR029058">
    <property type="entry name" value="AB_hydrolase_fold"/>
</dbReference>
<dbReference type="Pfam" id="PF00501">
    <property type="entry name" value="AMP-binding"/>
    <property type="match status" value="1"/>
</dbReference>
<evidence type="ECO:0000256" key="11">
    <source>
        <dbReference type="ARBA" id="ARBA00023315"/>
    </source>
</evidence>
<dbReference type="SUPFAM" id="SSF53474">
    <property type="entry name" value="alpha/beta-Hydrolases"/>
    <property type="match status" value="1"/>
</dbReference>
<dbReference type="Gene3D" id="1.10.1200.10">
    <property type="entry name" value="ACP-like"/>
    <property type="match status" value="3"/>
</dbReference>
<dbReference type="PROSITE" id="PS00606">
    <property type="entry name" value="KS3_1"/>
    <property type="match status" value="1"/>
</dbReference>
<dbReference type="SMART" id="SM00825">
    <property type="entry name" value="PKS_KS"/>
    <property type="match status" value="1"/>
</dbReference>
<dbReference type="Gene3D" id="6.10.140.1830">
    <property type="match status" value="1"/>
</dbReference>
<keyword evidence="7" id="KW-0436">Ligase</keyword>
<evidence type="ECO:0000259" key="15">
    <source>
        <dbReference type="PROSITE" id="PS50075"/>
    </source>
</evidence>
<dbReference type="FunFam" id="1.10.1200.10:FF:000007">
    <property type="entry name" value="Probable polyketide synthase pks17"/>
    <property type="match status" value="1"/>
</dbReference>
<evidence type="ECO:0000313" key="17">
    <source>
        <dbReference type="EMBL" id="MPY60362.1"/>
    </source>
</evidence>
<evidence type="ECO:0000256" key="14">
    <source>
        <dbReference type="SAM" id="MobiDB-lite"/>
    </source>
</evidence>
<dbReference type="SUPFAM" id="SSF52777">
    <property type="entry name" value="CoA-dependent acyltransferases"/>
    <property type="match status" value="2"/>
</dbReference>
<dbReference type="InterPro" id="IPR001227">
    <property type="entry name" value="Ac_transferase_dom_sf"/>
</dbReference>
<dbReference type="InterPro" id="IPR036291">
    <property type="entry name" value="NAD(P)-bd_dom_sf"/>
</dbReference>
<dbReference type="InterPro" id="IPR013968">
    <property type="entry name" value="PKS_KR"/>
</dbReference>
<dbReference type="InterPro" id="IPR057326">
    <property type="entry name" value="KR_dom"/>
</dbReference>
<dbReference type="InterPro" id="IPR041618">
    <property type="entry name" value="PKS_DE"/>
</dbReference>
<dbReference type="GO" id="GO:0006633">
    <property type="term" value="P:fatty acid biosynthetic process"/>
    <property type="evidence" value="ECO:0007669"/>
    <property type="project" value="InterPro"/>
</dbReference>
<dbReference type="InterPro" id="IPR023213">
    <property type="entry name" value="CAT-like_dom_sf"/>
</dbReference>
<keyword evidence="10" id="KW-0511">Multifunctional enzyme</keyword>
<dbReference type="Pfam" id="PF13193">
    <property type="entry name" value="AMP-binding_C"/>
    <property type="match status" value="1"/>
</dbReference>
<dbReference type="Gene3D" id="2.30.38.10">
    <property type="entry name" value="Luciferase, Domain 3"/>
    <property type="match status" value="1"/>
</dbReference>
<dbReference type="SUPFAM" id="SSF52151">
    <property type="entry name" value="FabD/lysophospholipase-like"/>
    <property type="match status" value="2"/>
</dbReference>
<dbReference type="FunFam" id="3.40.366.10:FF:000002">
    <property type="entry name" value="Probable polyketide synthase 2"/>
    <property type="match status" value="2"/>
</dbReference>
<dbReference type="SMART" id="SM00823">
    <property type="entry name" value="PKS_PP"/>
    <property type="match status" value="3"/>
</dbReference>
<dbReference type="PANTHER" id="PTHR43775:SF51">
    <property type="entry name" value="INACTIVE PHENOLPHTHIOCEROL SYNTHESIS POLYKETIDE SYNTHASE TYPE I PKS1-RELATED"/>
    <property type="match status" value="1"/>
</dbReference>
<dbReference type="InterPro" id="IPR020841">
    <property type="entry name" value="PKS_Beta-ketoAc_synthase_dom"/>
</dbReference>
<dbReference type="Pfam" id="PF00668">
    <property type="entry name" value="Condensation"/>
    <property type="match status" value="1"/>
</dbReference>
<evidence type="ECO:0000256" key="12">
    <source>
        <dbReference type="ARBA" id="ARBA00029443"/>
    </source>
</evidence>
<dbReference type="InterPro" id="IPR010071">
    <property type="entry name" value="AA_adenyl_dom"/>
</dbReference>
<dbReference type="SUPFAM" id="SSF56801">
    <property type="entry name" value="Acetyl-CoA synthetase-like"/>
    <property type="match status" value="1"/>
</dbReference>
<dbReference type="Gene3D" id="3.40.50.1820">
    <property type="entry name" value="alpha/beta hydrolase"/>
    <property type="match status" value="1"/>
</dbReference>
<dbReference type="GO" id="GO:0031177">
    <property type="term" value="F:phosphopantetheine binding"/>
    <property type="evidence" value="ECO:0007669"/>
    <property type="project" value="InterPro"/>
</dbReference>
<dbReference type="InterPro" id="IPR020802">
    <property type="entry name" value="TesA-like"/>
</dbReference>
<dbReference type="InterPro" id="IPR009081">
    <property type="entry name" value="PP-bd_ACP"/>
</dbReference>
<dbReference type="InterPro" id="IPR020806">
    <property type="entry name" value="PKS_PP-bd"/>
</dbReference>
<evidence type="ECO:0000256" key="1">
    <source>
        <dbReference type="ARBA" id="ARBA00001957"/>
    </source>
</evidence>
<comment type="pathway">
    <text evidence="2">Siderophore biosynthesis; mycobactin biosynthesis.</text>
</comment>
<dbReference type="CDD" id="cd00833">
    <property type="entry name" value="PKS"/>
    <property type="match status" value="1"/>
</dbReference>
<comment type="similarity">
    <text evidence="12">In the C-terminal section; belongs to the NRP synthetase family.</text>
</comment>
<dbReference type="GO" id="GO:0005886">
    <property type="term" value="C:plasma membrane"/>
    <property type="evidence" value="ECO:0007669"/>
    <property type="project" value="TreeGrafter"/>
</dbReference>
<dbReference type="CDD" id="cd08952">
    <property type="entry name" value="KR_1_SDR_x"/>
    <property type="match status" value="1"/>
</dbReference>
<dbReference type="Gene3D" id="3.30.559.10">
    <property type="entry name" value="Chloramphenicol acetyltransferase-like domain"/>
    <property type="match status" value="1"/>
</dbReference>
<dbReference type="OrthoDB" id="5478077at2"/>
<evidence type="ECO:0000256" key="9">
    <source>
        <dbReference type="ARBA" id="ARBA00023194"/>
    </source>
</evidence>
<dbReference type="Gene3D" id="3.40.50.980">
    <property type="match status" value="2"/>
</dbReference>
<dbReference type="Gene3D" id="3.40.366.10">
    <property type="entry name" value="Malonyl-Coenzyme A Acyl Carrier Protein, domain 2"/>
    <property type="match status" value="2"/>
</dbReference>
<evidence type="ECO:0000256" key="2">
    <source>
        <dbReference type="ARBA" id="ARBA00005102"/>
    </source>
</evidence>
<sequence length="3523" mass="375714">TTTTALPDTPAAAQPPTLPWVLTARSEKALRAQARRLASYVQAQPEARPADIGWSLVSARSTFEHRAVVIAEDRADFVRALSGLADGEALPGVVRGTAGEVDKTVFVFPGQGSQWARMGQELLGASPVFAEHLLACDEALRRYADWSVLEVLAGAPGAPQLDRVDVVQPTLFAVMVSLAALWRSHGVEPDAVVGHSQGEIAAAYVAGALSLDDAARVVTLRSQVLRALAGRGGMMSVPLPAGQVRDRLADWGERLGIAAVNSPTATVVSGDPTALDALREALSADGVNARRIPVDYASHSSQVTEIRRQLVDALAPVSPRTSDVPFYSTLTGGLLDTAELGAEYWYRNLRSTVKFEQATRSLLDDGYTVFVEAGPHPVLTAGVEETMDDAGSGGVVVGSLRRDDGGWQRWLTSLAQAHVRGVSVGWAELFAGCAARPVDLPTYAFQHQRYWTESAPVTSGAEPSGADAPESRFWEAVERQDARGLAALLPDGDGAAWDGLLPALSSWRRQQHDKAVVDRWRYRTVWRSVSVTPTAAGLWLAVVPAGCAADGVINSCLGWPDGHHTRVVVVEVSAGETDRAVLAERLRSALDNESLDGAPVRGVLSLLALEQAEQADAGQSTGDGPATLTAGLASTVVLLQALDDADVSGKLWCVTRGAVSIGPSDPLGDPLQAQLWGLGRCAALEHPDRWGGLVDLSGPAEQRTAGLLWGVIAGSGVEDQVAVRASGVYARRLMRASTSGPDRQRWTPRGTVLITGGTGTLGARLARWLARGGAEHLVLVSRSGPQAPGAEDLAAELAELGAQVTVAACDVKDRAALEGVIQAVRADGSTIRAVFHAAGVSQYAPLARTNAAQLADVVSSKVAGAVHLADLLDPELLDAFVLFSSGAGAWGSAEQGAYAAANAFLDAMAEWRRARGLPATAIAWGPWAEGGMAEPVADRLRRLGLPGMAPELTIAALQQALDRDETAVTVADIVWERFVPAFTSARPSPLLADIPEAGDADLAPVGADSGPQSDEPPLRQQLGGLSDTERTRRLLEVVHTHAATVLGHVGPDAVEEGRAFRDLGFDSVTAIELRNRLNAVTGLRLPSTVVFDHPTSVALARYLDTAMPGGLHEVSATPAPATVAAGPASGPSSIDDDPIAVVSMACRYPGDVRGPEDLWQLVADGVDAISDPPTNRGWDLTNLFHADPEQPGTSYVREGGFLHDADRFDPAFFGISPREALAMDPQQRLLLESSWELFERAGIEPSSLRGSATGVFVGMSGQTYASLGDPVGEEAEGYVLTGTHGGVASGRLAYTYGFEGPAITVDTACSSSLVALHLACQALRHQECALALSAGVAVMSSPGLFIEFSRQRGLSPDGRCRSFAAGANGTGWSEGVGVLLLERLSDARRHGHQVLAVVRGSALNQDGASNGLAAPNGLSQQQVVRQALANAGVSASDVDVVEAHGTGTTLGDPIEAQALLATYGQDRSDDKPLWLGSLKSNIGHAAAAAGVGGVIKMVMALRHGMLPRTLHVDAPSPHVDWSAGAVRLLTESCPWPEDDARPRRAGVSGFGVGGTNVHVILEQAPTAQEDAPVAVTSTDGARPPAVPWVLSGRTPGALREQAAQLASRVASDATLDPVDVGHSLLSTRAVFKERAVVIAGDRQGFLDGLAALSDGDSAPNVVRGTARAVGKTVFVFPGQGSQWLGMAAGLLDHSPVFAERMSQCAQALAPWVDWSLLDVLRCTEGAPSLDRVDVVQPALWAVMVSLAALWRSYGVEPDAVVGHSQGEIAAACVAGALSLDDAAKVAALRARAITALSGRGGMMSVAAPADDVDKRIAALDGQVSIAAVNSPQSTIVSGDPEALGRLATAYRAEGVTVREISVDYASHSPHVEAIRDDLMISLGTLAPRDADVPMLSTVTGEWIDGTHLDAEYWYTNLRRTVQLAGATAALAEQGFTTYVEVSPHPVVTVSLQETLDTLPDTGHAPLITGTLVRDDDSPQRLLASLAGRFVGGAAVDFRPVFAGTGAATVPLPTYPFQRRRYWLSTGARPAGMASSDTVDDTAYEAIGEDDAQSTASAWPDRIRAADPAARPAMAQEFLARTVAKVIGSDVTDLDVQEPFQSLGLDSLMTLEVRNALTRDLGISLPLVAFREARTIARLRDLVLPMISTSSGLGGADSAALTGNGDLPAVVPDPSARYEPFPLTDLQQAYLVGRSNAFALGNVSTHFCYEIDLEAVDLPRLTDALRQVIARHDMLRAVVTPDGYQQVLEDVPPYEIPIVDLTECEEPERAGVLKAIRDEMWAQVIDITTWPLFDIRATRIDQRTTRLHVGIDALVMDAWSTSLVFREWATAYRGDAHLLPEAAVTYRECVTALHAIEDSEPYRRSLAYWRERMATLPPAPELPLAKDPSSLDKPEFTRRSSRLTADDWSRFKAYAAAAGITPSVALCTAYAQVLAAWSKSERFTLDLLIANRQPLNVDMGNVVGNLTTTVLLEVDSRSTDGFTTRANRVQEQMWSDIDHSHVSGIRVLREMNRARGGSANVTAPVVFASTVNFAARKDAAATNGIARHLTTLGESGREVWSALRTPQVWLDHQVVEDEGALLLNWDSVDEIFPEGLIDSMFAAYVDVLRELCEAEGSWQRPAPLLTPAAELATRQAVNATASPMPDELLHQGFVSRAASTPQRTAVIAPERTLTYGDLDRVSNRLGHWLRAREAGRGTLVAIVMEKGWEQVAAALAVLKSGAAYVPIDADVPPERLRLLLDSAGVRHALTQSRVETRSQWPDDIAVLSVDGPDADALPDEPLASLGTAPDDLAYVIYTSGSTGVPKGVMIEHSGAVNTIHDINERFAVTENDRVLALSALNFDLSVYDVFGMLSAGGAIVIPEPHAHREPERWMTLVVEHSVTVWNSVPALMEMFTDHALGNGRENHLPLRLVMMSGDWIPVTLPDRIRALCPDAEIWSLGGATEASIWSILYPIRRVDPAWPSIPYGTPMRNQRFHVLNDAMRPCPVWVPGQLFISGAGLARGYLGDEAKTRSSFVRHPATGERLYRTGDLGRYLPDGNIEFLGREDFQVKVRGYRIELGEIEAALLRCPGVRAAAVSAVGERQTARRLVGYVVTDDRAYDTVTDLDKALRHQLPEYLIPQHLIVLDELPLSANGKVDRSALPAPDAKAGADDAVIAPRNELERQLADIWGEFFDARPVSVSAGFFDLGGDSMLAVRLMARIQTELGRSLPLATLFSRPTIELLAEALQEADATEATRREALVPIRSIHPEETRPPLFLVHPVGGDVLCYAELVSLLDEAQPCYGLQVPDTDTPLTTVAELAAHYIRAMRTAAPHGPYRLGGWSMGGVIALEMAGQLVRAGEPVDLVVAVDLLEPPGPAQVRTVDDASLVSWIARDLAGLAGVAWEPNADDFRQTGREPLEILYDEARRASVLPPDVDIDTLGRIVEKFSCNARALLAHEPMPYAGRVEFFRACDGGASEETTQAWLALCPGETVATAVPGDHYTVMRRPHLDRLADRLGAVLEPTGHAEEHTETRAQDGDHQ</sequence>
<dbReference type="CDD" id="cd12114">
    <property type="entry name" value="A_NRPS_TlmIV_like"/>
    <property type="match status" value="1"/>
</dbReference>
<dbReference type="InterPro" id="IPR018201">
    <property type="entry name" value="Ketoacyl_synth_AS"/>
</dbReference>
<dbReference type="FunFam" id="3.30.300.30:FF:000010">
    <property type="entry name" value="Enterobactin synthetase component F"/>
    <property type="match status" value="1"/>
</dbReference>
<dbReference type="InterPro" id="IPR032821">
    <property type="entry name" value="PKS_assoc"/>
</dbReference>
<evidence type="ECO:0000256" key="7">
    <source>
        <dbReference type="ARBA" id="ARBA00022598"/>
    </source>
</evidence>
<dbReference type="InterPro" id="IPR050091">
    <property type="entry name" value="PKS_NRPS_Biosynth_Enz"/>
</dbReference>
<evidence type="ECO:0000256" key="4">
    <source>
        <dbReference type="ARBA" id="ARBA00016743"/>
    </source>
</evidence>
<dbReference type="FunFam" id="3.40.47.10:FF:000019">
    <property type="entry name" value="Polyketide synthase type I"/>
    <property type="match status" value="1"/>
</dbReference>
<keyword evidence="8" id="KW-0808">Transferase</keyword>
<keyword evidence="11" id="KW-0012">Acyltransferase</keyword>
<dbReference type="InterPro" id="IPR000873">
    <property type="entry name" value="AMP-dep_synth/lig_dom"/>
</dbReference>
<accession>A0A5N8XLQ7</accession>
<dbReference type="FunFam" id="3.40.50.12780:FF:000012">
    <property type="entry name" value="Non-ribosomal peptide synthetase"/>
    <property type="match status" value="1"/>
</dbReference>
<dbReference type="Pfam" id="PF00109">
    <property type="entry name" value="ketoacyl-synt"/>
    <property type="match status" value="1"/>
</dbReference>
<dbReference type="FunFam" id="3.40.50.980:FF:000001">
    <property type="entry name" value="Non-ribosomal peptide synthetase"/>
    <property type="match status" value="1"/>
</dbReference>
<reference evidence="17 18" key="1">
    <citation type="submission" date="2019-07" db="EMBL/GenBank/DDBJ databases">
        <title>New species of Amycolatopsis and Streptomyces.</title>
        <authorList>
            <person name="Duangmal K."/>
            <person name="Teo W.F.A."/>
            <person name="Lipun K."/>
        </authorList>
    </citation>
    <scope>NUCLEOTIDE SEQUENCE [LARGE SCALE GENOMIC DNA]</scope>
    <source>
        <strain evidence="17 18">NBRC 106415</strain>
    </source>
</reference>
<evidence type="ECO:0000256" key="8">
    <source>
        <dbReference type="ARBA" id="ARBA00022679"/>
    </source>
</evidence>
<comment type="cofactor">
    <cofactor evidence="1">
        <name>pantetheine 4'-phosphate</name>
        <dbReference type="ChEBI" id="CHEBI:47942"/>
    </cofactor>
</comment>
<gene>
    <name evidence="17" type="ORF">FNH08_25280</name>
</gene>
<dbReference type="Gene3D" id="3.30.300.30">
    <property type="match status" value="1"/>
</dbReference>
<dbReference type="SMART" id="SM00824">
    <property type="entry name" value="PKS_TE"/>
    <property type="match status" value="1"/>
</dbReference>
<dbReference type="InterPro" id="IPR016036">
    <property type="entry name" value="Malonyl_transacylase_ACP-bd"/>
</dbReference>
<dbReference type="Pfam" id="PF00550">
    <property type="entry name" value="PP-binding"/>
    <property type="match status" value="3"/>
</dbReference>
<dbReference type="Gene3D" id="3.40.50.720">
    <property type="entry name" value="NAD(P)-binding Rossmann-like Domain"/>
    <property type="match status" value="1"/>
</dbReference>
<feature type="non-terminal residue" evidence="17">
    <location>
        <position position="1"/>
    </location>
</feature>
<dbReference type="Pfam" id="PF00698">
    <property type="entry name" value="Acyl_transf_1"/>
    <property type="match status" value="2"/>
</dbReference>
<dbReference type="PROSITE" id="PS00012">
    <property type="entry name" value="PHOSPHOPANTETHEINE"/>
    <property type="match status" value="2"/>
</dbReference>
<dbReference type="SUPFAM" id="SSF55048">
    <property type="entry name" value="Probable ACP-binding domain of malonyl-CoA ACP transacylase"/>
    <property type="match status" value="2"/>
</dbReference>
<dbReference type="InterPro" id="IPR001031">
    <property type="entry name" value="Thioesterase"/>
</dbReference>
<dbReference type="Pfam" id="PF22621">
    <property type="entry name" value="CurL-like_PKS_C"/>
    <property type="match status" value="1"/>
</dbReference>
<dbReference type="SMART" id="SM00827">
    <property type="entry name" value="PKS_AT"/>
    <property type="match status" value="2"/>
</dbReference>
<dbReference type="Pfam" id="PF02801">
    <property type="entry name" value="Ketoacyl-synt_C"/>
    <property type="match status" value="1"/>
</dbReference>
<feature type="domain" description="Ketosynthase family 3 (KS3)" evidence="16">
    <location>
        <begin position="1136"/>
        <end position="1563"/>
    </location>
</feature>
<dbReference type="InterPro" id="IPR045851">
    <property type="entry name" value="AMP-bd_C_sf"/>
</dbReference>
<dbReference type="SMART" id="SM00822">
    <property type="entry name" value="PKS_KR"/>
    <property type="match status" value="1"/>
</dbReference>
<keyword evidence="5" id="KW-0596">Phosphopantetheine</keyword>
<dbReference type="Proteomes" id="UP000400924">
    <property type="component" value="Unassembled WGS sequence"/>
</dbReference>
<name>A0A5N8XLQ7_9ACTN</name>
<organism evidence="17 18">
    <name type="scientific">Streptomyces spongiae</name>
    <dbReference type="NCBI Taxonomy" id="565072"/>
    <lineage>
        <taxon>Bacteria</taxon>
        <taxon>Bacillati</taxon>
        <taxon>Actinomycetota</taxon>
        <taxon>Actinomycetes</taxon>
        <taxon>Kitasatosporales</taxon>
        <taxon>Streptomycetaceae</taxon>
        <taxon>Streptomyces</taxon>
    </lineage>
</organism>
<dbReference type="Pfam" id="PF16197">
    <property type="entry name" value="KAsynt_C_assoc"/>
    <property type="match status" value="1"/>
</dbReference>
<comment type="caution">
    <text evidence="17">The sequence shown here is derived from an EMBL/GenBank/DDBJ whole genome shotgun (WGS) entry which is preliminary data.</text>
</comment>
<feature type="region of interest" description="Disordered" evidence="14">
    <location>
        <begin position="1001"/>
        <end position="1026"/>
    </location>
</feature>
<evidence type="ECO:0000256" key="5">
    <source>
        <dbReference type="ARBA" id="ARBA00022450"/>
    </source>
</evidence>
<dbReference type="Pfam" id="PF00975">
    <property type="entry name" value="Thioesterase"/>
    <property type="match status" value="1"/>
</dbReference>
<dbReference type="RefSeq" id="WP_152773846.1">
    <property type="nucleotide sequence ID" value="NZ_VJZC01000205.1"/>
</dbReference>